<dbReference type="InterPro" id="IPR052035">
    <property type="entry name" value="ZnF_BED_domain_contain"/>
</dbReference>
<reference evidence="4" key="1">
    <citation type="journal article" date="2017" name="Front. Plant Sci.">
        <title>Climate Clever Clovers: New Paradigm to Reduce the Environmental Footprint of Ruminants by Breeding Low Methanogenic Forages Utilizing Haplotype Variation.</title>
        <authorList>
            <person name="Kaur P."/>
            <person name="Appels R."/>
            <person name="Bayer P.E."/>
            <person name="Keeble-Gagnere G."/>
            <person name="Wang J."/>
            <person name="Hirakawa H."/>
            <person name="Shirasawa K."/>
            <person name="Vercoe P."/>
            <person name="Stefanova K."/>
            <person name="Durmic Z."/>
            <person name="Nichols P."/>
            <person name="Revell C."/>
            <person name="Isobe S.N."/>
            <person name="Edwards D."/>
            <person name="Erskine W."/>
        </authorList>
    </citation>
    <scope>NUCLEOTIDE SEQUENCE [LARGE SCALE GENOMIC DNA]</scope>
    <source>
        <strain evidence="4">cv. Daliak</strain>
    </source>
</reference>
<dbReference type="PANTHER" id="PTHR46481:SF8">
    <property type="entry name" value="ZINC FINGER BED DOMAIN-CONTAINING PROTEIN RICESLEEPER 1-LIKE"/>
    <property type="match status" value="1"/>
</dbReference>
<protein>
    <recommendedName>
        <fullName evidence="2">HAT C-terminal dimerisation domain-containing protein</fullName>
    </recommendedName>
</protein>
<dbReference type="InterPro" id="IPR008906">
    <property type="entry name" value="HATC_C_dom"/>
</dbReference>
<gene>
    <name evidence="3" type="ORF">TSUD_297350</name>
</gene>
<evidence type="ECO:0000256" key="1">
    <source>
        <dbReference type="SAM" id="MobiDB-lite"/>
    </source>
</evidence>
<sequence>MTIDKEVSSAAGSHAPISMTENQLNKKMENMNYCMRPSEKQAETREKESGVSEKEPEDLSEDDSEYVASESDVDDDDENLDKVFTITVDNASSNDLAISYLKNRMEDWNSHPLKGEHLHVRCCAHILNLVVGDGLKLKDMHSSISKIRSAVRFFRASANRLDRFKVCIKEARIQDKSTVQHDCPTRWNSTYIMLESALKFHKAFKRLGEKCVEYAMMESGVPNNDDWENAKILDAFDSWMGCHKDDSILAKMAINMKDQAESVAPEVEAESASQIKKKQKFVDQFEKDMDKDPNLSKNEVDVYLIEPRENGYLEFDILNWWKVNSTKYPTLGLIARDILAMPISTVSSESAFSTGVEFLVITGALLHHTLLKL</sequence>
<accession>A0A2Z6NTF9</accession>
<dbReference type="InterPro" id="IPR012337">
    <property type="entry name" value="RNaseH-like_sf"/>
</dbReference>
<keyword evidence="4" id="KW-1185">Reference proteome</keyword>
<organism evidence="3 4">
    <name type="scientific">Trifolium subterraneum</name>
    <name type="common">Subterranean clover</name>
    <dbReference type="NCBI Taxonomy" id="3900"/>
    <lineage>
        <taxon>Eukaryota</taxon>
        <taxon>Viridiplantae</taxon>
        <taxon>Streptophyta</taxon>
        <taxon>Embryophyta</taxon>
        <taxon>Tracheophyta</taxon>
        <taxon>Spermatophyta</taxon>
        <taxon>Magnoliopsida</taxon>
        <taxon>eudicotyledons</taxon>
        <taxon>Gunneridae</taxon>
        <taxon>Pentapetalae</taxon>
        <taxon>rosids</taxon>
        <taxon>fabids</taxon>
        <taxon>Fabales</taxon>
        <taxon>Fabaceae</taxon>
        <taxon>Papilionoideae</taxon>
        <taxon>50 kb inversion clade</taxon>
        <taxon>NPAAA clade</taxon>
        <taxon>Hologalegina</taxon>
        <taxon>IRL clade</taxon>
        <taxon>Trifolieae</taxon>
        <taxon>Trifolium</taxon>
    </lineage>
</organism>
<dbReference type="SUPFAM" id="SSF53098">
    <property type="entry name" value="Ribonuclease H-like"/>
    <property type="match status" value="1"/>
</dbReference>
<evidence type="ECO:0000259" key="2">
    <source>
        <dbReference type="Pfam" id="PF05699"/>
    </source>
</evidence>
<dbReference type="EMBL" id="DF974123">
    <property type="protein sequence ID" value="GAU45433.1"/>
    <property type="molecule type" value="Genomic_DNA"/>
</dbReference>
<dbReference type="Proteomes" id="UP000242715">
    <property type="component" value="Unassembled WGS sequence"/>
</dbReference>
<dbReference type="PANTHER" id="PTHR46481">
    <property type="entry name" value="ZINC FINGER BED DOMAIN-CONTAINING PROTEIN 4"/>
    <property type="match status" value="1"/>
</dbReference>
<evidence type="ECO:0000313" key="3">
    <source>
        <dbReference type="EMBL" id="GAU45433.1"/>
    </source>
</evidence>
<proteinExistence type="predicted"/>
<feature type="compositionally biased region" description="Basic and acidic residues" evidence="1">
    <location>
        <begin position="37"/>
        <end position="54"/>
    </location>
</feature>
<feature type="domain" description="HAT C-terminal dimerisation" evidence="2">
    <location>
        <begin position="300"/>
        <end position="356"/>
    </location>
</feature>
<dbReference type="OrthoDB" id="1425373at2759"/>
<feature type="region of interest" description="Disordered" evidence="1">
    <location>
        <begin position="1"/>
        <end position="76"/>
    </location>
</feature>
<feature type="compositionally biased region" description="Acidic residues" evidence="1">
    <location>
        <begin position="55"/>
        <end position="76"/>
    </location>
</feature>
<evidence type="ECO:0000313" key="4">
    <source>
        <dbReference type="Proteomes" id="UP000242715"/>
    </source>
</evidence>
<dbReference type="Pfam" id="PF05699">
    <property type="entry name" value="Dimer_Tnp_hAT"/>
    <property type="match status" value="1"/>
</dbReference>
<dbReference type="GO" id="GO:0046983">
    <property type="term" value="F:protein dimerization activity"/>
    <property type="evidence" value="ECO:0007669"/>
    <property type="project" value="InterPro"/>
</dbReference>
<name>A0A2Z6NTF9_TRISU</name>
<dbReference type="AlphaFoldDB" id="A0A2Z6NTF9"/>